<dbReference type="InterPro" id="IPR051828">
    <property type="entry name" value="HAD-like_hydrolase_domain"/>
</dbReference>
<sequence>MSLTSQLVANLKRFRLVTFDVTDTLLRLEDPLRQYHRTAEEFGVTGVDRRRLEQCFRQQFKAMSSEHPNFGRFSPGLDWQQWWLQLVTRTFGCVDQGLSPEKLERIGHRLIDIFRTSAGWHHVDGAQELVQSVRNAGKCVGVISNFDPSLPKVLDAMGFASKFDFILTSYEAGVMKPDPGIFEIPLKRLQIPADQALHIGNKLDFDYEGARNCGWSGLLVNDGGNQHSFASLSHLLEALKTQPIQW</sequence>
<dbReference type="NCBIfam" id="TIGR02252">
    <property type="entry name" value="DREG-2"/>
    <property type="match status" value="1"/>
</dbReference>
<dbReference type="InterPro" id="IPR044924">
    <property type="entry name" value="HAD-SF_hydro_IA_REG-2-like_cap"/>
</dbReference>
<dbReference type="Gene3D" id="1.10.150.720">
    <property type="entry name" value="Haloacid dehalogenase-like hydrolase"/>
    <property type="match status" value="1"/>
</dbReference>
<dbReference type="CDD" id="cd16415">
    <property type="entry name" value="HAD_dREG-2_like"/>
    <property type="match status" value="1"/>
</dbReference>
<evidence type="ECO:0000313" key="2">
    <source>
        <dbReference type="RefSeq" id="XP_016939427.2"/>
    </source>
</evidence>
<dbReference type="PRINTS" id="PR00413">
    <property type="entry name" value="HADHALOGNASE"/>
</dbReference>
<keyword evidence="1" id="KW-1185">Reference proteome</keyword>
<dbReference type="PANTHER" id="PTHR46191">
    <property type="match status" value="1"/>
</dbReference>
<dbReference type="SFLD" id="SFLDS00003">
    <property type="entry name" value="Haloacid_Dehalogenase"/>
    <property type="match status" value="1"/>
</dbReference>
<dbReference type="Gene3D" id="3.40.50.1000">
    <property type="entry name" value="HAD superfamily/HAD-like"/>
    <property type="match status" value="1"/>
</dbReference>
<dbReference type="Pfam" id="PF00702">
    <property type="entry name" value="Hydrolase"/>
    <property type="match status" value="1"/>
</dbReference>
<dbReference type="SUPFAM" id="SSF56784">
    <property type="entry name" value="HAD-like"/>
    <property type="match status" value="1"/>
</dbReference>
<proteinExistence type="predicted"/>
<accession>A0AB39ZND2</accession>
<gene>
    <name evidence="2" type="primary">LOC108016990</name>
</gene>
<dbReference type="InterPro" id="IPR023214">
    <property type="entry name" value="HAD_sf"/>
</dbReference>
<organism evidence="1 2">
    <name type="scientific">Drosophila suzukii</name>
    <name type="common">Spotted-wing drosophila fruit fly</name>
    <dbReference type="NCBI Taxonomy" id="28584"/>
    <lineage>
        <taxon>Eukaryota</taxon>
        <taxon>Metazoa</taxon>
        <taxon>Ecdysozoa</taxon>
        <taxon>Arthropoda</taxon>
        <taxon>Hexapoda</taxon>
        <taxon>Insecta</taxon>
        <taxon>Pterygota</taxon>
        <taxon>Neoptera</taxon>
        <taxon>Endopterygota</taxon>
        <taxon>Diptera</taxon>
        <taxon>Brachycera</taxon>
        <taxon>Muscomorpha</taxon>
        <taxon>Ephydroidea</taxon>
        <taxon>Drosophilidae</taxon>
        <taxon>Drosophila</taxon>
        <taxon>Sophophora</taxon>
    </lineage>
</organism>
<dbReference type="GO" id="GO:0005634">
    <property type="term" value="C:nucleus"/>
    <property type="evidence" value="ECO:0007669"/>
    <property type="project" value="TreeGrafter"/>
</dbReference>
<dbReference type="SFLD" id="SFLDG01129">
    <property type="entry name" value="C1.5:_HAD__Beta-PGM__Phosphata"/>
    <property type="match status" value="1"/>
</dbReference>
<dbReference type="GeneID" id="108016990"/>
<dbReference type="Proteomes" id="UP001652628">
    <property type="component" value="Chromosome X"/>
</dbReference>
<dbReference type="AlphaFoldDB" id="A0AB39ZND2"/>
<protein>
    <submittedName>
        <fullName evidence="2">Rhythmically expressed gene 2 protein</fullName>
    </submittedName>
</protein>
<reference evidence="2" key="1">
    <citation type="submission" date="2025-08" db="UniProtKB">
        <authorList>
            <consortium name="RefSeq"/>
        </authorList>
    </citation>
    <scope>IDENTIFICATION</scope>
</reference>
<dbReference type="InterPro" id="IPR011949">
    <property type="entry name" value="HAD-SF_hydro_IA_REG-2-like"/>
</dbReference>
<dbReference type="RefSeq" id="XP_016939427.2">
    <property type="nucleotide sequence ID" value="XM_017083938.4"/>
</dbReference>
<dbReference type="InterPro" id="IPR036412">
    <property type="entry name" value="HAD-like_sf"/>
</dbReference>
<dbReference type="NCBIfam" id="TIGR01549">
    <property type="entry name" value="HAD-SF-IA-v1"/>
    <property type="match status" value="1"/>
</dbReference>
<evidence type="ECO:0000313" key="1">
    <source>
        <dbReference type="Proteomes" id="UP001652628"/>
    </source>
</evidence>
<dbReference type="InterPro" id="IPR006439">
    <property type="entry name" value="HAD-SF_hydro_IA"/>
</dbReference>
<name>A0AB39ZND2_DROSZ</name>
<dbReference type="PANTHER" id="PTHR46191:SF2">
    <property type="entry name" value="HALOACID DEHALOGENASE-LIKE HYDROLASE DOMAIN-CONTAINING PROTEIN 3"/>
    <property type="match status" value="1"/>
</dbReference>